<organism evidence="1 2">
    <name type="scientific">Portunus trituberculatus</name>
    <name type="common">Swimming crab</name>
    <name type="synonym">Neptunus trituberculatus</name>
    <dbReference type="NCBI Taxonomy" id="210409"/>
    <lineage>
        <taxon>Eukaryota</taxon>
        <taxon>Metazoa</taxon>
        <taxon>Ecdysozoa</taxon>
        <taxon>Arthropoda</taxon>
        <taxon>Crustacea</taxon>
        <taxon>Multicrustacea</taxon>
        <taxon>Malacostraca</taxon>
        <taxon>Eumalacostraca</taxon>
        <taxon>Eucarida</taxon>
        <taxon>Decapoda</taxon>
        <taxon>Pleocyemata</taxon>
        <taxon>Brachyura</taxon>
        <taxon>Eubrachyura</taxon>
        <taxon>Portunoidea</taxon>
        <taxon>Portunidae</taxon>
        <taxon>Portuninae</taxon>
        <taxon>Portunus</taxon>
    </lineage>
</organism>
<dbReference type="OrthoDB" id="6337226at2759"/>
<evidence type="ECO:0000313" key="1">
    <source>
        <dbReference type="EMBL" id="MPC12373.1"/>
    </source>
</evidence>
<evidence type="ECO:0000313" key="2">
    <source>
        <dbReference type="Proteomes" id="UP000324222"/>
    </source>
</evidence>
<dbReference type="AlphaFoldDB" id="A0A5B7CY40"/>
<gene>
    <name evidence="1" type="ORF">E2C01_005063</name>
</gene>
<proteinExistence type="predicted"/>
<comment type="caution">
    <text evidence="1">The sequence shown here is derived from an EMBL/GenBank/DDBJ whole genome shotgun (WGS) entry which is preliminary data.</text>
</comment>
<protein>
    <submittedName>
        <fullName evidence="1">Uncharacterized protein</fullName>
    </submittedName>
</protein>
<dbReference type="Proteomes" id="UP000324222">
    <property type="component" value="Unassembled WGS sequence"/>
</dbReference>
<dbReference type="EMBL" id="VSRR010000213">
    <property type="protein sequence ID" value="MPC12373.1"/>
    <property type="molecule type" value="Genomic_DNA"/>
</dbReference>
<sequence length="39" mass="4485">MHNLVEFMSGSEHFHALVIQLVKEGQRETLQEIICGMKT</sequence>
<reference evidence="1 2" key="1">
    <citation type="submission" date="2019-05" db="EMBL/GenBank/DDBJ databases">
        <title>Another draft genome of Portunus trituberculatus and its Hox gene families provides insights of decapod evolution.</title>
        <authorList>
            <person name="Jeong J.-H."/>
            <person name="Song I."/>
            <person name="Kim S."/>
            <person name="Choi T."/>
            <person name="Kim D."/>
            <person name="Ryu S."/>
            <person name="Kim W."/>
        </authorList>
    </citation>
    <scope>NUCLEOTIDE SEQUENCE [LARGE SCALE GENOMIC DNA]</scope>
    <source>
        <tissue evidence="1">Muscle</tissue>
    </source>
</reference>
<accession>A0A5B7CY40</accession>
<name>A0A5B7CY40_PORTR</name>
<keyword evidence="2" id="KW-1185">Reference proteome</keyword>